<evidence type="ECO:0000313" key="2">
    <source>
        <dbReference type="EMBL" id="PBK78918.1"/>
    </source>
</evidence>
<accession>A0A2H3CKK1</accession>
<evidence type="ECO:0000313" key="3">
    <source>
        <dbReference type="Proteomes" id="UP000218334"/>
    </source>
</evidence>
<name>A0A2H3CKK1_9AGAR</name>
<organism evidence="2 3">
    <name type="scientific">Armillaria solidipes</name>
    <dbReference type="NCBI Taxonomy" id="1076256"/>
    <lineage>
        <taxon>Eukaryota</taxon>
        <taxon>Fungi</taxon>
        <taxon>Dikarya</taxon>
        <taxon>Basidiomycota</taxon>
        <taxon>Agaricomycotina</taxon>
        <taxon>Agaricomycetes</taxon>
        <taxon>Agaricomycetidae</taxon>
        <taxon>Agaricales</taxon>
        <taxon>Marasmiineae</taxon>
        <taxon>Physalacriaceae</taxon>
        <taxon>Armillaria</taxon>
    </lineage>
</organism>
<gene>
    <name evidence="2" type="ORF">ARMSODRAFT_1078375</name>
</gene>
<protein>
    <recommendedName>
        <fullName evidence="4">Retrotransposon gag domain-containing protein</fullName>
    </recommendedName>
</protein>
<dbReference type="STRING" id="1076256.A0A2H3CKK1"/>
<feature type="region of interest" description="Disordered" evidence="1">
    <location>
        <begin position="300"/>
        <end position="322"/>
    </location>
</feature>
<dbReference type="Proteomes" id="UP000218334">
    <property type="component" value="Unassembled WGS sequence"/>
</dbReference>
<feature type="compositionally biased region" description="Polar residues" evidence="1">
    <location>
        <begin position="196"/>
        <end position="209"/>
    </location>
</feature>
<feature type="region of interest" description="Disordered" evidence="1">
    <location>
        <begin position="196"/>
        <end position="224"/>
    </location>
</feature>
<proteinExistence type="predicted"/>
<reference evidence="3" key="1">
    <citation type="journal article" date="2017" name="Nat. Ecol. Evol.">
        <title>Genome expansion and lineage-specific genetic innovations in the forest pathogenic fungi Armillaria.</title>
        <authorList>
            <person name="Sipos G."/>
            <person name="Prasanna A.N."/>
            <person name="Walter M.C."/>
            <person name="O'Connor E."/>
            <person name="Balint B."/>
            <person name="Krizsan K."/>
            <person name="Kiss B."/>
            <person name="Hess J."/>
            <person name="Varga T."/>
            <person name="Slot J."/>
            <person name="Riley R."/>
            <person name="Boka B."/>
            <person name="Rigling D."/>
            <person name="Barry K."/>
            <person name="Lee J."/>
            <person name="Mihaltcheva S."/>
            <person name="LaButti K."/>
            <person name="Lipzen A."/>
            <person name="Waldron R."/>
            <person name="Moloney N.M."/>
            <person name="Sperisen C."/>
            <person name="Kredics L."/>
            <person name="Vagvoelgyi C."/>
            <person name="Patrignani A."/>
            <person name="Fitzpatrick D."/>
            <person name="Nagy I."/>
            <person name="Doyle S."/>
            <person name="Anderson J.B."/>
            <person name="Grigoriev I.V."/>
            <person name="Gueldener U."/>
            <person name="Muensterkoetter M."/>
            <person name="Nagy L.G."/>
        </authorList>
    </citation>
    <scope>NUCLEOTIDE SEQUENCE [LARGE SCALE GENOMIC DNA]</scope>
    <source>
        <strain evidence="3">28-4</strain>
    </source>
</reference>
<sequence>MSSKLDLPTLTSITSTDVLLWLTRCADSFEAWSALNGDKTIKPETQILVAGLKMEHAEASAWWNENRETLKKIVLWDDFAAKVKDRFVPSNWRLDALAAFYAVKHAAGVDFQTYVSDLQKARNALVSAGTGYTISDSIVKNHVLFGAHPILSLRVRGTSSFSTLYGTMKLDALINLMATTWASLIAENIVRISTTHTTGQSRPTPTAHNSSTQSTASTASSSSARYPLPDLSYAEKEALRASGGCFHCRKTPSSPNWKQHNARNCPGDSAAGIAPRATRPLLPHQVAGIIVGDVEIPETPGAFVIDGPDSSDSDYDSDHDFD</sequence>
<dbReference type="AlphaFoldDB" id="A0A2H3CKK1"/>
<evidence type="ECO:0000256" key="1">
    <source>
        <dbReference type="SAM" id="MobiDB-lite"/>
    </source>
</evidence>
<dbReference type="EMBL" id="KZ293415">
    <property type="protein sequence ID" value="PBK78918.1"/>
    <property type="molecule type" value="Genomic_DNA"/>
</dbReference>
<evidence type="ECO:0008006" key="4">
    <source>
        <dbReference type="Google" id="ProtNLM"/>
    </source>
</evidence>
<feature type="compositionally biased region" description="Low complexity" evidence="1">
    <location>
        <begin position="210"/>
        <end position="224"/>
    </location>
</feature>
<keyword evidence="3" id="KW-1185">Reference proteome</keyword>